<dbReference type="PROSITE" id="PS50181">
    <property type="entry name" value="FBOX"/>
    <property type="match status" value="1"/>
</dbReference>
<feature type="compositionally biased region" description="Basic and acidic residues" evidence="1">
    <location>
        <begin position="299"/>
        <end position="309"/>
    </location>
</feature>
<evidence type="ECO:0000259" key="2">
    <source>
        <dbReference type="PROSITE" id="PS50181"/>
    </source>
</evidence>
<proteinExistence type="predicted"/>
<feature type="region of interest" description="Disordered" evidence="1">
    <location>
        <begin position="291"/>
        <end position="310"/>
    </location>
</feature>
<feature type="compositionally biased region" description="Polar residues" evidence="1">
    <location>
        <begin position="1"/>
        <end position="12"/>
    </location>
</feature>
<dbReference type="InterPro" id="IPR001810">
    <property type="entry name" value="F-box_dom"/>
</dbReference>
<dbReference type="AlphaFoldDB" id="A0A9P7YSZ9"/>
<keyword evidence="4" id="KW-1185">Reference proteome</keyword>
<evidence type="ECO:0000313" key="4">
    <source>
        <dbReference type="Proteomes" id="UP000824998"/>
    </source>
</evidence>
<comment type="caution">
    <text evidence="3">The sequence shown here is derived from an EMBL/GenBank/DDBJ whole genome shotgun (WGS) entry which is preliminary data.</text>
</comment>
<feature type="region of interest" description="Disordered" evidence="1">
    <location>
        <begin position="1"/>
        <end position="26"/>
    </location>
</feature>
<dbReference type="OrthoDB" id="4194555at2759"/>
<gene>
    <name evidence="3" type="ORF">BJ875DRAFT_221114</name>
</gene>
<sequence>MGRLATTMSAGTPTKKRKTRGPFDVARPSIPSRSSWPLDALPVELFTLIISYLPRSSIQSMRLVNKEFENKVSEDLFRVVVVPFKPEIYGITGIVNERCINPAAVMLQDKGMRVFEGFGRRIRKFAMSFEFDESKLARPPIKNDQEAITSFWGIYRWPYKKYNRYAQLEGLEQTADETKTMAKALRFIECAKELGLSIDGGLGWLPGPDVNQTVIGRGDKPSVFGESRFIPEPSGMVCEEARKSARLGPKDSSSYITSNDTSRRSDFQRMLEEAGYGGEHLDASVRLMLETEDPSNESNESRSLDDYHSRPPVVETQAIDVLHRTIQETARPENGTVTVNQDQTDDAILPLLGNFDEKTDDYLKPNSLTTAQKEMLLEIEWAQRAFMQSYAIAVIDNPSTFQGVETLTIARLPSRHLPVLRRADFWNSLPQLQKLSLAVIPDWREVVKLPTSLVQDNRVTPSQSVTAVFQILSEHIAHRENIKRLHFEWLCGGEYAPGMFSRNQHVLAVPLVWTAMLMVNRDQMVSILSLPFVEHLSFKNAWVSPHVLNSFLTDLRKSQLQSLAFDSVSLSAMIPLNAQPVPTQLAQQVHMHAFHNHADAFQNQLNLHHNAQPLQAGQGNLPAPAWQGIQGAPPVVAVVPNQLPQLPANTDPAHIGLAWLDVRAGSWSHIIDTITPAITLEDIRYSRSDKLGIEPTPKGKTRLNKLQFKSCGYVRLPLDFDQIILDGPEGPVHTSHLGSKRATDIECFMMKPYNDFTLGTIINHMSAAETATLENAWSMNVGWTQLRHELAQECRTDGILRPGRGRFDGLIEASSSE</sequence>
<evidence type="ECO:0000256" key="1">
    <source>
        <dbReference type="SAM" id="MobiDB-lite"/>
    </source>
</evidence>
<accession>A0A9P7YSZ9</accession>
<organism evidence="3 4">
    <name type="scientific">Amylocarpus encephaloides</name>
    <dbReference type="NCBI Taxonomy" id="45428"/>
    <lineage>
        <taxon>Eukaryota</taxon>
        <taxon>Fungi</taxon>
        <taxon>Dikarya</taxon>
        <taxon>Ascomycota</taxon>
        <taxon>Pezizomycotina</taxon>
        <taxon>Leotiomycetes</taxon>
        <taxon>Helotiales</taxon>
        <taxon>Helotiales incertae sedis</taxon>
        <taxon>Amylocarpus</taxon>
    </lineage>
</organism>
<evidence type="ECO:0000313" key="3">
    <source>
        <dbReference type="EMBL" id="KAG9239259.1"/>
    </source>
</evidence>
<dbReference type="InterPro" id="IPR036047">
    <property type="entry name" value="F-box-like_dom_sf"/>
</dbReference>
<feature type="domain" description="F-box" evidence="2">
    <location>
        <begin position="35"/>
        <end position="80"/>
    </location>
</feature>
<reference evidence="3" key="1">
    <citation type="journal article" date="2021" name="IMA Fungus">
        <title>Genomic characterization of three marine fungi, including Emericellopsis atlantica sp. nov. with signatures of a generalist lifestyle and marine biomass degradation.</title>
        <authorList>
            <person name="Hagestad O.C."/>
            <person name="Hou L."/>
            <person name="Andersen J.H."/>
            <person name="Hansen E.H."/>
            <person name="Altermark B."/>
            <person name="Li C."/>
            <person name="Kuhnert E."/>
            <person name="Cox R.J."/>
            <person name="Crous P.W."/>
            <person name="Spatafora J.W."/>
            <person name="Lail K."/>
            <person name="Amirebrahimi M."/>
            <person name="Lipzen A."/>
            <person name="Pangilinan J."/>
            <person name="Andreopoulos W."/>
            <person name="Hayes R.D."/>
            <person name="Ng V."/>
            <person name="Grigoriev I.V."/>
            <person name="Jackson S.A."/>
            <person name="Sutton T.D.S."/>
            <person name="Dobson A.D.W."/>
            <person name="Rama T."/>
        </authorList>
    </citation>
    <scope>NUCLEOTIDE SEQUENCE</scope>
    <source>
        <strain evidence="3">TRa018bII</strain>
    </source>
</reference>
<name>A0A9P7YSZ9_9HELO</name>
<dbReference type="Proteomes" id="UP000824998">
    <property type="component" value="Unassembled WGS sequence"/>
</dbReference>
<dbReference type="EMBL" id="MU251360">
    <property type="protein sequence ID" value="KAG9239259.1"/>
    <property type="molecule type" value="Genomic_DNA"/>
</dbReference>
<dbReference type="SUPFAM" id="SSF81383">
    <property type="entry name" value="F-box domain"/>
    <property type="match status" value="1"/>
</dbReference>
<protein>
    <recommendedName>
        <fullName evidence="2">F-box domain-containing protein</fullName>
    </recommendedName>
</protein>